<name>A0A4V6QEX1_COLTR</name>
<evidence type="ECO:0000256" key="3">
    <source>
        <dbReference type="ARBA" id="ARBA00022771"/>
    </source>
</evidence>
<feature type="region of interest" description="Disordered" evidence="6">
    <location>
        <begin position="262"/>
        <end position="300"/>
    </location>
</feature>
<sequence length="300" mass="34046">MPQPCTFHPESPLQFLNHILEAHYLSADNDHSQQPAQPFSQDDSQTHVSDNALESSSSPVEVPQEHVAETVNHTCRWLDDSKHECGRTFDNDKDLQTHCRDDHIAEMVKRTKEGRSGNKEEKAGFWCLWAGCSRVGHFTQKSKLERHLQTHTGYKPVRCSVCNLALSAKQSLQQHMRIHTGEKPWKCTHEGCPQSFKQQSALTMHARTHTGAKPLSCSYCGKTFGESSNLSKHKKTHNEKGEHRCNICGKDFHRLDQLRRHNKIHEKRSGSGTAVASSPDEDLNRMTQKKPSGVRKSKKK</sequence>
<dbReference type="GO" id="GO:0045944">
    <property type="term" value="P:positive regulation of transcription by RNA polymerase II"/>
    <property type="evidence" value="ECO:0007669"/>
    <property type="project" value="UniProtKB-ARBA"/>
</dbReference>
<dbReference type="AlphaFoldDB" id="A0A4V6QEX1"/>
<dbReference type="Pfam" id="PF00096">
    <property type="entry name" value="zf-C2H2"/>
    <property type="match status" value="2"/>
</dbReference>
<feature type="domain" description="C2H2-type" evidence="7">
    <location>
        <begin position="185"/>
        <end position="214"/>
    </location>
</feature>
<dbReference type="GO" id="GO:0000981">
    <property type="term" value="F:DNA-binding transcription factor activity, RNA polymerase II-specific"/>
    <property type="evidence" value="ECO:0007669"/>
    <property type="project" value="TreeGrafter"/>
</dbReference>
<dbReference type="InterPro" id="IPR050329">
    <property type="entry name" value="GLI_C2H2-zinc-finger"/>
</dbReference>
<dbReference type="GO" id="GO:0000978">
    <property type="term" value="F:RNA polymerase II cis-regulatory region sequence-specific DNA binding"/>
    <property type="evidence" value="ECO:0007669"/>
    <property type="project" value="TreeGrafter"/>
</dbReference>
<dbReference type="FunFam" id="3.30.160.60:FF:002343">
    <property type="entry name" value="Zinc finger protein 33A"/>
    <property type="match status" value="2"/>
</dbReference>
<feature type="domain" description="C2H2-type" evidence="7">
    <location>
        <begin position="73"/>
        <end position="108"/>
    </location>
</feature>
<reference evidence="8 9" key="1">
    <citation type="submission" date="2018-12" db="EMBL/GenBank/DDBJ databases">
        <title>Genome sequence and assembly of Colletotrichum trifolii.</title>
        <authorList>
            <person name="Gan P."/>
            <person name="Shirasu K."/>
        </authorList>
    </citation>
    <scope>NUCLEOTIDE SEQUENCE [LARGE SCALE GENOMIC DNA]</scope>
    <source>
        <strain evidence="8 9">543-2</strain>
    </source>
</reference>
<keyword evidence="9" id="KW-1185">Reference proteome</keyword>
<gene>
    <name evidence="8" type="primary">ZNF554</name>
    <name evidence="8" type="ORF">CTRI78_v005943</name>
</gene>
<evidence type="ECO:0000256" key="6">
    <source>
        <dbReference type="SAM" id="MobiDB-lite"/>
    </source>
</evidence>
<dbReference type="PANTHER" id="PTHR19818:SF139">
    <property type="entry name" value="PAIR-RULE PROTEIN ODD-PAIRED"/>
    <property type="match status" value="1"/>
</dbReference>
<dbReference type="InterPro" id="IPR036236">
    <property type="entry name" value="Znf_C2H2_sf"/>
</dbReference>
<feature type="domain" description="C2H2-type" evidence="7">
    <location>
        <begin position="243"/>
        <end position="270"/>
    </location>
</feature>
<accession>A0A4V6QEX1</accession>
<evidence type="ECO:0000259" key="7">
    <source>
        <dbReference type="PROSITE" id="PS50157"/>
    </source>
</evidence>
<feature type="compositionally biased region" description="Polar residues" evidence="6">
    <location>
        <begin position="32"/>
        <end position="53"/>
    </location>
</feature>
<dbReference type="Pfam" id="PF13912">
    <property type="entry name" value="zf-C2H2_6"/>
    <property type="match status" value="1"/>
</dbReference>
<feature type="domain" description="C2H2-type" evidence="7">
    <location>
        <begin position="157"/>
        <end position="184"/>
    </location>
</feature>
<dbReference type="PROSITE" id="PS50157">
    <property type="entry name" value="ZINC_FINGER_C2H2_2"/>
    <property type="match status" value="6"/>
</dbReference>
<feature type="domain" description="C2H2-type" evidence="7">
    <location>
        <begin position="125"/>
        <end position="156"/>
    </location>
</feature>
<dbReference type="InterPro" id="IPR013087">
    <property type="entry name" value="Znf_C2H2_type"/>
</dbReference>
<keyword evidence="3 5" id="KW-0863">Zinc-finger</keyword>
<keyword evidence="2" id="KW-0677">Repeat</keyword>
<dbReference type="STRING" id="5466.A0A4V6QEX1"/>
<dbReference type="Proteomes" id="UP000295703">
    <property type="component" value="Unassembled WGS sequence"/>
</dbReference>
<feature type="domain" description="C2H2-type" evidence="7">
    <location>
        <begin position="215"/>
        <end position="242"/>
    </location>
</feature>
<keyword evidence="1" id="KW-0479">Metal-binding</keyword>
<dbReference type="SUPFAM" id="SSF57667">
    <property type="entry name" value="beta-beta-alpha zinc fingers"/>
    <property type="match status" value="3"/>
</dbReference>
<evidence type="ECO:0000256" key="5">
    <source>
        <dbReference type="PROSITE-ProRule" id="PRU00042"/>
    </source>
</evidence>
<protein>
    <submittedName>
        <fullName evidence="8">Zinc finger protein 554</fullName>
    </submittedName>
</protein>
<dbReference type="FunFam" id="3.30.160.60:FF:000690">
    <property type="entry name" value="Zinc finger protein 354C"/>
    <property type="match status" value="1"/>
</dbReference>
<evidence type="ECO:0000256" key="4">
    <source>
        <dbReference type="ARBA" id="ARBA00022833"/>
    </source>
</evidence>
<dbReference type="Gene3D" id="3.30.160.60">
    <property type="entry name" value="Classic Zinc Finger"/>
    <property type="match status" value="5"/>
</dbReference>
<dbReference type="SMART" id="SM00355">
    <property type="entry name" value="ZnF_C2H2"/>
    <property type="match status" value="6"/>
</dbReference>
<evidence type="ECO:0000256" key="2">
    <source>
        <dbReference type="ARBA" id="ARBA00022737"/>
    </source>
</evidence>
<proteinExistence type="predicted"/>
<comment type="caution">
    <text evidence="8">The sequence shown here is derived from an EMBL/GenBank/DDBJ whole genome shotgun (WGS) entry which is preliminary data.</text>
</comment>
<dbReference type="GO" id="GO:0008270">
    <property type="term" value="F:zinc ion binding"/>
    <property type="evidence" value="ECO:0007669"/>
    <property type="project" value="UniProtKB-KW"/>
</dbReference>
<keyword evidence="4" id="KW-0862">Zinc</keyword>
<evidence type="ECO:0000313" key="8">
    <source>
        <dbReference type="EMBL" id="TDZ54837.1"/>
    </source>
</evidence>
<feature type="region of interest" description="Disordered" evidence="6">
    <location>
        <begin position="30"/>
        <end position="64"/>
    </location>
</feature>
<organism evidence="8 9">
    <name type="scientific">Colletotrichum trifolii</name>
    <dbReference type="NCBI Taxonomy" id="5466"/>
    <lineage>
        <taxon>Eukaryota</taxon>
        <taxon>Fungi</taxon>
        <taxon>Dikarya</taxon>
        <taxon>Ascomycota</taxon>
        <taxon>Pezizomycotina</taxon>
        <taxon>Sordariomycetes</taxon>
        <taxon>Hypocreomycetidae</taxon>
        <taxon>Glomerellales</taxon>
        <taxon>Glomerellaceae</taxon>
        <taxon>Colletotrichum</taxon>
        <taxon>Colletotrichum orbiculare species complex</taxon>
    </lineage>
</organism>
<evidence type="ECO:0000313" key="9">
    <source>
        <dbReference type="Proteomes" id="UP000295703"/>
    </source>
</evidence>
<dbReference type="EMBL" id="RYZW01000052">
    <property type="protein sequence ID" value="TDZ54837.1"/>
    <property type="molecule type" value="Genomic_DNA"/>
</dbReference>
<dbReference type="PROSITE" id="PS00028">
    <property type="entry name" value="ZINC_FINGER_C2H2_1"/>
    <property type="match status" value="4"/>
</dbReference>
<dbReference type="GO" id="GO:0005634">
    <property type="term" value="C:nucleus"/>
    <property type="evidence" value="ECO:0007669"/>
    <property type="project" value="UniProtKB-ARBA"/>
</dbReference>
<dbReference type="PANTHER" id="PTHR19818">
    <property type="entry name" value="ZINC FINGER PROTEIN ZIC AND GLI"/>
    <property type="match status" value="1"/>
</dbReference>
<evidence type="ECO:0000256" key="1">
    <source>
        <dbReference type="ARBA" id="ARBA00022723"/>
    </source>
</evidence>